<proteinExistence type="predicted"/>
<gene>
    <name evidence="1" type="ORF">T4A_4879</name>
</gene>
<comment type="caution">
    <text evidence="1">The sequence shown here is derived from an EMBL/GenBank/DDBJ whole genome shotgun (WGS) entry which is preliminary data.</text>
</comment>
<evidence type="ECO:0000313" key="2">
    <source>
        <dbReference type="Proteomes" id="UP000054632"/>
    </source>
</evidence>
<dbReference type="Proteomes" id="UP000054632">
    <property type="component" value="Unassembled WGS sequence"/>
</dbReference>
<name>A0A0V1DKU2_TRIPS</name>
<protein>
    <submittedName>
        <fullName evidence="1">Uncharacterized protein</fullName>
    </submittedName>
</protein>
<evidence type="ECO:0000313" key="1">
    <source>
        <dbReference type="EMBL" id="KRY62220.1"/>
    </source>
</evidence>
<dbReference type="EMBL" id="JYDR01002514">
    <property type="protein sequence ID" value="KRY62220.1"/>
    <property type="molecule type" value="Genomic_DNA"/>
</dbReference>
<organism evidence="1 2">
    <name type="scientific">Trichinella pseudospiralis</name>
    <name type="common">Parasitic roundworm</name>
    <dbReference type="NCBI Taxonomy" id="6337"/>
    <lineage>
        <taxon>Eukaryota</taxon>
        <taxon>Metazoa</taxon>
        <taxon>Ecdysozoa</taxon>
        <taxon>Nematoda</taxon>
        <taxon>Enoplea</taxon>
        <taxon>Dorylaimia</taxon>
        <taxon>Trichinellida</taxon>
        <taxon>Trichinellidae</taxon>
        <taxon>Trichinella</taxon>
    </lineage>
</organism>
<sequence>MNITWKHYGPAFVLYFINDKPADRKLLLQPRCSTLINL</sequence>
<accession>A0A0V1DKU2</accession>
<reference evidence="1 2" key="1">
    <citation type="submission" date="2015-01" db="EMBL/GenBank/DDBJ databases">
        <title>Evolution of Trichinella species and genotypes.</title>
        <authorList>
            <person name="Korhonen P.K."/>
            <person name="Edoardo P."/>
            <person name="Giuseppe L.R."/>
            <person name="Gasser R.B."/>
        </authorList>
    </citation>
    <scope>NUCLEOTIDE SEQUENCE [LARGE SCALE GENOMIC DNA]</scope>
    <source>
        <strain evidence="1">ISS13</strain>
    </source>
</reference>
<dbReference type="AlphaFoldDB" id="A0A0V1DKU2"/>